<organism evidence="1 2">
    <name type="scientific">Limulus polyphemus</name>
    <name type="common">Atlantic horseshoe crab</name>
    <dbReference type="NCBI Taxonomy" id="6850"/>
    <lineage>
        <taxon>Eukaryota</taxon>
        <taxon>Metazoa</taxon>
        <taxon>Ecdysozoa</taxon>
        <taxon>Arthropoda</taxon>
        <taxon>Chelicerata</taxon>
        <taxon>Merostomata</taxon>
        <taxon>Xiphosura</taxon>
        <taxon>Limulidae</taxon>
        <taxon>Limulus</taxon>
    </lineage>
</organism>
<accession>A0ABM1C4G1</accession>
<gene>
    <name evidence="2" type="primary">LOC106478004</name>
</gene>
<dbReference type="Proteomes" id="UP000694941">
    <property type="component" value="Unplaced"/>
</dbReference>
<keyword evidence="1" id="KW-1185">Reference proteome</keyword>
<dbReference type="GeneID" id="106478004"/>
<dbReference type="RefSeq" id="XP_013793962.1">
    <property type="nucleotide sequence ID" value="XM_013938508.1"/>
</dbReference>
<proteinExistence type="predicted"/>
<evidence type="ECO:0000313" key="1">
    <source>
        <dbReference type="Proteomes" id="UP000694941"/>
    </source>
</evidence>
<dbReference type="PANTHER" id="PTHR46880">
    <property type="entry name" value="RAS-ASSOCIATING DOMAIN-CONTAINING PROTEIN"/>
    <property type="match status" value="1"/>
</dbReference>
<evidence type="ECO:0000313" key="2">
    <source>
        <dbReference type="RefSeq" id="XP_013793962.1"/>
    </source>
</evidence>
<reference evidence="2" key="1">
    <citation type="submission" date="2025-08" db="UniProtKB">
        <authorList>
            <consortium name="RefSeq"/>
        </authorList>
    </citation>
    <scope>IDENTIFICATION</scope>
    <source>
        <tissue evidence="2">Muscle</tissue>
    </source>
</reference>
<protein>
    <submittedName>
        <fullName evidence="2">E3 SUMO-protein ligase KIAA1586-like</fullName>
    </submittedName>
</protein>
<sequence length="298" mass="34279">MELFKILEELEQQILKIGRVLGPRWAACILRSALAVWRAYPALYNFFTTRTNHSGIAAHLCNKYFLADLALMIDILQEMSLLSNALQARSVTLPRAEKPIKRSIKAFEMLKENKGTFEKEINDRVASDAFKDIQITENHRVVSLPRQRFLEVIIENMKKRLMDFDHLTSKNNNKQNDNKLHELLNLLEPVTWNIQEVVVPWKAAEDKLNQFIKIVHHDIPINDFRDYVESVLQNFNNPVISQSVQKARHIVSTIAVSSADAERGFSRMNIIYSDKRNLLTVGNVSNLMTINLIGLSLD</sequence>
<name>A0ABM1C4G1_LIMPO</name>
<dbReference type="PANTHER" id="PTHR46880:SF8">
    <property type="entry name" value="E3 SUMO-PROTEIN LIGASE KIAA1586"/>
    <property type="match status" value="1"/>
</dbReference>